<comment type="similarity">
    <text evidence="2 8">Belongs to the carbamoyltransferase HypF family.</text>
</comment>
<reference evidence="12 13" key="1">
    <citation type="journal article" date="2016" name="Front. Microbiol.">
        <title>Fuerstia marisgermanicae gen. nov., sp. nov., an Unusual Member of the Phylum Planctomycetes from the German Wadden Sea.</title>
        <authorList>
            <person name="Kohn T."/>
            <person name="Heuer A."/>
            <person name="Jogler M."/>
            <person name="Vollmers J."/>
            <person name="Boedeker C."/>
            <person name="Bunk B."/>
            <person name="Rast P."/>
            <person name="Borchert D."/>
            <person name="Glockner I."/>
            <person name="Freese H.M."/>
            <person name="Klenk H.P."/>
            <person name="Overmann J."/>
            <person name="Kaster A.K."/>
            <person name="Rohde M."/>
            <person name="Wiegand S."/>
            <person name="Jogler C."/>
        </authorList>
    </citation>
    <scope>NUCLEOTIDE SEQUENCE [LARGE SCALE GENOMIC DNA]</scope>
    <source>
        <strain evidence="12 13">NH11</strain>
    </source>
</reference>
<dbReference type="Gene3D" id="3.30.110.120">
    <property type="match status" value="1"/>
</dbReference>
<dbReference type="InterPro" id="IPR041440">
    <property type="entry name" value="HypF_C"/>
</dbReference>
<dbReference type="KEGG" id="fmr:Fuma_01319"/>
<dbReference type="InterPro" id="IPR006070">
    <property type="entry name" value="Sua5-like_dom"/>
</dbReference>
<organism evidence="12 13">
    <name type="scientific">Fuerstiella marisgermanici</name>
    <dbReference type="NCBI Taxonomy" id="1891926"/>
    <lineage>
        <taxon>Bacteria</taxon>
        <taxon>Pseudomonadati</taxon>
        <taxon>Planctomycetota</taxon>
        <taxon>Planctomycetia</taxon>
        <taxon>Planctomycetales</taxon>
        <taxon>Planctomycetaceae</taxon>
        <taxon>Fuerstiella</taxon>
    </lineage>
</organism>
<dbReference type="PROSITE" id="PS51163">
    <property type="entry name" value="YRDC"/>
    <property type="match status" value="1"/>
</dbReference>
<evidence type="ECO:0000256" key="5">
    <source>
        <dbReference type="ARBA" id="ARBA00022771"/>
    </source>
</evidence>
<evidence type="ECO:0000256" key="9">
    <source>
        <dbReference type="PROSITE-ProRule" id="PRU00520"/>
    </source>
</evidence>
<keyword evidence="3" id="KW-0436">Ligase</keyword>
<comment type="catalytic activity">
    <reaction evidence="9">
        <text>an acyl phosphate + H2O = a carboxylate + phosphate + H(+)</text>
        <dbReference type="Rhea" id="RHEA:14965"/>
        <dbReference type="ChEBI" id="CHEBI:15377"/>
        <dbReference type="ChEBI" id="CHEBI:15378"/>
        <dbReference type="ChEBI" id="CHEBI:29067"/>
        <dbReference type="ChEBI" id="CHEBI:43474"/>
        <dbReference type="ChEBI" id="CHEBI:59918"/>
        <dbReference type="EC" id="3.6.1.7"/>
    </reaction>
</comment>
<dbReference type="Pfam" id="PF22521">
    <property type="entry name" value="HypF_C_2"/>
    <property type="match status" value="1"/>
</dbReference>
<dbReference type="EC" id="6.2.-.-" evidence="8"/>
<evidence type="ECO:0000313" key="12">
    <source>
        <dbReference type="EMBL" id="APZ91728.1"/>
    </source>
</evidence>
<dbReference type="InterPro" id="IPR051060">
    <property type="entry name" value="Carbamoyltrans_HypF-like"/>
</dbReference>
<dbReference type="InterPro" id="IPR017968">
    <property type="entry name" value="Acylphosphatase_CS"/>
</dbReference>
<evidence type="ECO:0000256" key="4">
    <source>
        <dbReference type="ARBA" id="ARBA00022723"/>
    </source>
</evidence>
<name>A0A1P8WCE6_9PLAN</name>
<dbReference type="Gene3D" id="3.30.420.360">
    <property type="match status" value="1"/>
</dbReference>
<dbReference type="InterPro" id="IPR036046">
    <property type="entry name" value="Acylphosphatase-like_dom_sf"/>
</dbReference>
<dbReference type="GO" id="GO:0008270">
    <property type="term" value="F:zinc ion binding"/>
    <property type="evidence" value="ECO:0007669"/>
    <property type="project" value="UniProtKB-KW"/>
</dbReference>
<dbReference type="GO" id="GO:0016874">
    <property type="term" value="F:ligase activity"/>
    <property type="evidence" value="ECO:0007669"/>
    <property type="project" value="UniProtKB-UniRule"/>
</dbReference>
<evidence type="ECO:0000256" key="3">
    <source>
        <dbReference type="ARBA" id="ARBA00022598"/>
    </source>
</evidence>
<dbReference type="Pfam" id="PF17788">
    <property type="entry name" value="HypF_C"/>
    <property type="match status" value="1"/>
</dbReference>
<dbReference type="EMBL" id="CP017641">
    <property type="protein sequence ID" value="APZ91728.1"/>
    <property type="molecule type" value="Genomic_DNA"/>
</dbReference>
<feature type="active site" evidence="9">
    <location>
        <position position="47"/>
    </location>
</feature>
<dbReference type="PROSITE" id="PS00150">
    <property type="entry name" value="ACYLPHOSPHATASE_1"/>
    <property type="match status" value="1"/>
</dbReference>
<keyword evidence="6" id="KW-0862">Zinc</keyword>
<dbReference type="GO" id="GO:0003998">
    <property type="term" value="F:acylphosphatase activity"/>
    <property type="evidence" value="ECO:0007669"/>
    <property type="project" value="UniProtKB-EC"/>
</dbReference>
<feature type="active site" evidence="9">
    <location>
        <position position="29"/>
    </location>
</feature>
<dbReference type="InterPro" id="IPR017945">
    <property type="entry name" value="DHBP_synth_RibB-like_a/b_dom"/>
</dbReference>
<gene>
    <name evidence="12" type="primary">hypF</name>
    <name evidence="12" type="ORF">Fuma_01319</name>
</gene>
<feature type="domain" description="Acylphosphatase-like" evidence="10">
    <location>
        <begin position="14"/>
        <end position="100"/>
    </location>
</feature>
<dbReference type="GO" id="GO:0016743">
    <property type="term" value="F:carboxyl- or carbamoyltransferase activity"/>
    <property type="evidence" value="ECO:0007669"/>
    <property type="project" value="UniProtKB-UniRule"/>
</dbReference>
<dbReference type="SUPFAM" id="SSF54975">
    <property type="entry name" value="Acylphosphatase/BLUF domain-like"/>
    <property type="match status" value="1"/>
</dbReference>
<dbReference type="Pfam" id="PF07503">
    <property type="entry name" value="zf-HYPF"/>
    <property type="match status" value="2"/>
</dbReference>
<evidence type="ECO:0000256" key="6">
    <source>
        <dbReference type="ARBA" id="ARBA00022833"/>
    </source>
</evidence>
<dbReference type="RefSeq" id="WP_077023446.1">
    <property type="nucleotide sequence ID" value="NZ_CP017641.1"/>
</dbReference>
<dbReference type="Pfam" id="PF00708">
    <property type="entry name" value="Acylphosphatase"/>
    <property type="match status" value="1"/>
</dbReference>
<dbReference type="InterPro" id="IPR055128">
    <property type="entry name" value="HypF_C_2"/>
</dbReference>
<evidence type="ECO:0000256" key="7">
    <source>
        <dbReference type="ARBA" id="ARBA00048220"/>
    </source>
</evidence>
<comment type="catalytic activity">
    <reaction evidence="7">
        <text>C-terminal L-cysteinyl-[HypE protein] + carbamoyl phosphate + ATP + H2O = C-terminal S-carboxamide-L-cysteinyl-[HypE protein] + AMP + phosphate + diphosphate + H(+)</text>
        <dbReference type="Rhea" id="RHEA:55636"/>
        <dbReference type="Rhea" id="RHEA-COMP:14247"/>
        <dbReference type="Rhea" id="RHEA-COMP:14392"/>
        <dbReference type="ChEBI" id="CHEBI:15377"/>
        <dbReference type="ChEBI" id="CHEBI:15378"/>
        <dbReference type="ChEBI" id="CHEBI:30616"/>
        <dbReference type="ChEBI" id="CHEBI:33019"/>
        <dbReference type="ChEBI" id="CHEBI:43474"/>
        <dbReference type="ChEBI" id="CHEBI:58228"/>
        <dbReference type="ChEBI" id="CHEBI:76913"/>
        <dbReference type="ChEBI" id="CHEBI:139126"/>
        <dbReference type="ChEBI" id="CHEBI:456215"/>
    </reaction>
</comment>
<dbReference type="GO" id="GO:0003725">
    <property type="term" value="F:double-stranded RNA binding"/>
    <property type="evidence" value="ECO:0007669"/>
    <property type="project" value="InterPro"/>
</dbReference>
<accession>A0A1P8WCE6</accession>
<dbReference type="Gene3D" id="3.30.420.40">
    <property type="match status" value="1"/>
</dbReference>
<evidence type="ECO:0000256" key="2">
    <source>
        <dbReference type="ARBA" id="ARBA00008097"/>
    </source>
</evidence>
<comment type="pathway">
    <text evidence="1">Protein modification; [NiFe] hydrogenase maturation.</text>
</comment>
<dbReference type="OrthoDB" id="9808093at2"/>
<dbReference type="InterPro" id="IPR004421">
    <property type="entry name" value="Carbamoyltransferase_HypF"/>
</dbReference>
<evidence type="ECO:0000256" key="8">
    <source>
        <dbReference type="PIRNR" id="PIRNR006256"/>
    </source>
</evidence>
<keyword evidence="4" id="KW-0479">Metal-binding</keyword>
<evidence type="ECO:0000259" key="10">
    <source>
        <dbReference type="PROSITE" id="PS51160"/>
    </source>
</evidence>
<keyword evidence="13" id="KW-1185">Reference proteome</keyword>
<keyword evidence="9" id="KW-0378">Hydrolase</keyword>
<keyword evidence="12" id="KW-0808">Transferase</keyword>
<dbReference type="AlphaFoldDB" id="A0A1P8WCE6"/>
<protein>
    <recommendedName>
        <fullName evidence="8">Carbamoyltransferase</fullName>
        <ecNumber evidence="8">6.2.-.-</ecNumber>
    </recommendedName>
</protein>
<dbReference type="UniPathway" id="UPA00335"/>
<dbReference type="PROSITE" id="PS51160">
    <property type="entry name" value="ACYLPHOSPHATASE_3"/>
    <property type="match status" value="1"/>
</dbReference>
<dbReference type="Gene3D" id="3.90.870.50">
    <property type="match status" value="1"/>
</dbReference>
<evidence type="ECO:0000256" key="1">
    <source>
        <dbReference type="ARBA" id="ARBA00004711"/>
    </source>
</evidence>
<evidence type="ECO:0000313" key="13">
    <source>
        <dbReference type="Proteomes" id="UP000187735"/>
    </source>
</evidence>
<dbReference type="InterPro" id="IPR011125">
    <property type="entry name" value="Znf_HypF"/>
</dbReference>
<dbReference type="GO" id="GO:0051604">
    <property type="term" value="P:protein maturation"/>
    <property type="evidence" value="ECO:0007669"/>
    <property type="project" value="TreeGrafter"/>
</dbReference>
<sequence length="786" mass="84925">MHSGSLITTNELVASRIVLRGLVQGVGMRPAIVRLAQEMQLAGFVINDGRGVTIHIEGTRNQLATFERQLNSHIPAEASVSSILSSQIAADGLSTFAINSSDAVERKLTTAVPQDKAVCEICLRDVQQPDGRRFAYPLTTCADCGPRYSIVDSMPFDRSTTAMHEFSLCVGCQREYCESSDRRFHAQTIACPACGPHVTFTYGENTKASSGNEAVLRAASAICDGEIVAVKGVGGYQLVCDATSAAAVDRLRRRKRRPRKPLAVMVLSLEQAEQLAEICEAERAALVNPANPIVLVKARADSSLAPQIHPGMKTVGLMLPTTPLHWQLMNLTGVPCVVTSGNVNGQPLIYRNTVAAFELSHIADGWLHHNRPILRPIDDSVVRCIDGKQSTIRAGRGLAPLTLTLPPAIPILAVGANQKVALALCNGHQAVLGPHIGDPNSVAARERFVGSVEQLTKLYHAQPVAIAHDSHSDFFTTRWAKDQGIPTVNVQHHHAHVVAGMVEHGWLDREVLGVAFDGTGFGPDNTIWGGEFLLCTATDYQRVARLRPFELLGGELAIEEPWRITLALIAEACGVDHASRLLSWCNKMPTFQVLIQNVARREQDRSSPPLASLFPFTSSMGRLFDGIASLLLKVPDSTYEGEAAMRLEASCDPAAHGEYVIAVNENDERLIELDWRPMIRSIVLDVQDGVPTSSIATRFIRGIANCVAAVCRRFDQHPAVLTGGCFQNRLLTEFTAMALREHAQPIGLPGKIPVNDGGLAVGQLAVAAARVQQSTIQTAITSEGNP</sequence>
<proteinExistence type="inferred from homology"/>
<evidence type="ECO:0000259" key="11">
    <source>
        <dbReference type="PROSITE" id="PS51163"/>
    </source>
</evidence>
<dbReference type="SUPFAM" id="SSF55821">
    <property type="entry name" value="YrdC/RibB"/>
    <property type="match status" value="1"/>
</dbReference>
<dbReference type="PIRSF" id="PIRSF006256">
    <property type="entry name" value="CMPcnvr_hdrg_mat"/>
    <property type="match status" value="1"/>
</dbReference>
<dbReference type="Pfam" id="PF01300">
    <property type="entry name" value="Sua5_yciO_yrdC"/>
    <property type="match status" value="1"/>
</dbReference>
<feature type="domain" description="YrdC-like" evidence="11">
    <location>
        <begin position="212"/>
        <end position="397"/>
    </location>
</feature>
<dbReference type="STRING" id="1891926.Fuma_01319"/>
<dbReference type="PANTHER" id="PTHR42959">
    <property type="entry name" value="CARBAMOYLTRANSFERASE"/>
    <property type="match status" value="1"/>
</dbReference>
<keyword evidence="5" id="KW-0863">Zinc-finger</keyword>
<dbReference type="Proteomes" id="UP000187735">
    <property type="component" value="Chromosome"/>
</dbReference>
<dbReference type="PANTHER" id="PTHR42959:SF1">
    <property type="entry name" value="CARBAMOYLTRANSFERASE HYPF"/>
    <property type="match status" value="1"/>
</dbReference>
<dbReference type="InterPro" id="IPR001792">
    <property type="entry name" value="Acylphosphatase-like_dom"/>
</dbReference>
<dbReference type="NCBIfam" id="TIGR00143">
    <property type="entry name" value="hypF"/>
    <property type="match status" value="1"/>
</dbReference>